<dbReference type="Gene3D" id="3.30.390.10">
    <property type="entry name" value="Enolase-like, N-terminal domain"/>
    <property type="match status" value="1"/>
</dbReference>
<dbReference type="CDD" id="cd03320">
    <property type="entry name" value="OSBS"/>
    <property type="match status" value="1"/>
</dbReference>
<dbReference type="EMBL" id="DF968182">
    <property type="protein sequence ID" value="GAP43724.1"/>
    <property type="molecule type" value="Genomic_DNA"/>
</dbReference>
<dbReference type="STRING" id="1678841.TBC1_111882"/>
<accession>A0A0S7BSQ1</accession>
<dbReference type="SUPFAM" id="SSF54826">
    <property type="entry name" value="Enolase N-terminal domain-like"/>
    <property type="match status" value="1"/>
</dbReference>
<dbReference type="Proteomes" id="UP000053091">
    <property type="component" value="Unassembled WGS sequence"/>
</dbReference>
<dbReference type="GO" id="GO:0046872">
    <property type="term" value="F:metal ion binding"/>
    <property type="evidence" value="ECO:0007669"/>
    <property type="project" value="UniProtKB-KW"/>
</dbReference>
<dbReference type="PATRIC" id="fig|1678841.3.peg.2102"/>
<name>A0A0S7BSQ1_9BACT</name>
<dbReference type="SMART" id="SM00922">
    <property type="entry name" value="MR_MLE"/>
    <property type="match status" value="1"/>
</dbReference>
<dbReference type="SFLD" id="SFLDG00180">
    <property type="entry name" value="muconate_cycloisomerase"/>
    <property type="match status" value="1"/>
</dbReference>
<dbReference type="PANTHER" id="PTHR48073:SF2">
    <property type="entry name" value="O-SUCCINYLBENZOATE SYNTHASE"/>
    <property type="match status" value="1"/>
</dbReference>
<dbReference type="AlphaFoldDB" id="A0A0S7BSQ1"/>
<dbReference type="InterPro" id="IPR013342">
    <property type="entry name" value="Mandelate_racemase_C"/>
</dbReference>
<dbReference type="SFLD" id="SFLDS00001">
    <property type="entry name" value="Enolase"/>
    <property type="match status" value="1"/>
</dbReference>
<dbReference type="PROSITE" id="PS00909">
    <property type="entry name" value="MR_MLE_2"/>
    <property type="match status" value="1"/>
</dbReference>
<evidence type="ECO:0000313" key="4">
    <source>
        <dbReference type="Proteomes" id="UP000053091"/>
    </source>
</evidence>
<gene>
    <name evidence="3" type="ORF">TBC1_111882</name>
</gene>
<organism evidence="3">
    <name type="scientific">Lentimicrobium saccharophilum</name>
    <dbReference type="NCBI Taxonomy" id="1678841"/>
    <lineage>
        <taxon>Bacteria</taxon>
        <taxon>Pseudomonadati</taxon>
        <taxon>Bacteroidota</taxon>
        <taxon>Bacteroidia</taxon>
        <taxon>Bacteroidales</taxon>
        <taxon>Lentimicrobiaceae</taxon>
        <taxon>Lentimicrobium</taxon>
    </lineage>
</organism>
<dbReference type="PANTHER" id="PTHR48073">
    <property type="entry name" value="O-SUCCINYLBENZOATE SYNTHASE-RELATED"/>
    <property type="match status" value="1"/>
</dbReference>
<proteinExistence type="predicted"/>
<keyword evidence="1" id="KW-0479">Metal-binding</keyword>
<dbReference type="RefSeq" id="WP_062041316.1">
    <property type="nucleotide sequence ID" value="NZ_DF968182.1"/>
</dbReference>
<reference evidence="3" key="1">
    <citation type="journal article" date="2015" name="Genome Announc.">
        <title>Draft Genome Sequence of Bacteroidales Strain TBC1, a Novel Isolate from a Methanogenic Wastewater Treatment System.</title>
        <authorList>
            <person name="Tourlousse D.M."/>
            <person name="Matsuura N."/>
            <person name="Sun L."/>
            <person name="Toyonaga M."/>
            <person name="Kuroda K."/>
            <person name="Ohashi A."/>
            <person name="Cruz R."/>
            <person name="Yamaguchi T."/>
            <person name="Sekiguchi Y."/>
        </authorList>
    </citation>
    <scope>NUCLEOTIDE SEQUENCE [LARGE SCALE GENOMIC DNA]</scope>
    <source>
        <strain evidence="3">TBC1</strain>
    </source>
</reference>
<evidence type="ECO:0000259" key="2">
    <source>
        <dbReference type="SMART" id="SM00922"/>
    </source>
</evidence>
<dbReference type="InterPro" id="IPR029065">
    <property type="entry name" value="Enolase_C-like"/>
</dbReference>
<protein>
    <submittedName>
        <fullName evidence="3">L-alanine-DL-glutamate epimerase</fullName>
    </submittedName>
</protein>
<dbReference type="InterPro" id="IPR036849">
    <property type="entry name" value="Enolase-like_C_sf"/>
</dbReference>
<dbReference type="SUPFAM" id="SSF51604">
    <property type="entry name" value="Enolase C-terminal domain-like"/>
    <property type="match status" value="1"/>
</dbReference>
<feature type="domain" description="Mandelate racemase/muconate lactonizing enzyme C-terminal" evidence="2">
    <location>
        <begin position="132"/>
        <end position="230"/>
    </location>
</feature>
<evidence type="ECO:0000313" key="3">
    <source>
        <dbReference type="EMBL" id="GAP43724.1"/>
    </source>
</evidence>
<dbReference type="InterPro" id="IPR029017">
    <property type="entry name" value="Enolase-like_N"/>
</dbReference>
<dbReference type="OrthoDB" id="9766759at2"/>
<dbReference type="Gene3D" id="3.20.20.120">
    <property type="entry name" value="Enolase-like C-terminal domain"/>
    <property type="match status" value="1"/>
</dbReference>
<dbReference type="GO" id="GO:0016854">
    <property type="term" value="F:racemase and epimerase activity"/>
    <property type="evidence" value="ECO:0007669"/>
    <property type="project" value="UniProtKB-ARBA"/>
</dbReference>
<sequence>MLSATYHRHRLIFRQPAGTSRGVLHHRDSYFLLLRDTLNPETTGIGECGVIPGLSPDDRPGFEERIVSLCKEINQTSTVNISGLESWPSIRFALETALFDLTGGGKRILFESAFSSGEQPININGLIWMGDENFMLQQIEEKLAAGYRVIKIKVGAIDFETELKLIAGIRKRFGEDRITIRLDANGAFSAEEAAEKLKRLSDFAIHSIEQPIKHGNPSIMAEICRTSPIPVALDEELIGICGSDSKKKLLEQIKPRYIILKPSLLGGFYACREWIDLATGEGIGWWITSALESNIGLNAIAQWTATLGNDLPQGLGTGSLYANNIPGPLEAANGVLHYLPGKPWDLTFTGLSNPHSAGS</sequence>
<dbReference type="Pfam" id="PF13378">
    <property type="entry name" value="MR_MLE_C"/>
    <property type="match status" value="1"/>
</dbReference>
<dbReference type="SFLD" id="SFLDF00009">
    <property type="entry name" value="o-succinylbenzoate_synthase"/>
    <property type="match status" value="1"/>
</dbReference>
<evidence type="ECO:0000256" key="1">
    <source>
        <dbReference type="ARBA" id="ARBA00022723"/>
    </source>
</evidence>
<dbReference type="GO" id="GO:0009063">
    <property type="term" value="P:amino acid catabolic process"/>
    <property type="evidence" value="ECO:0007669"/>
    <property type="project" value="InterPro"/>
</dbReference>
<keyword evidence="4" id="KW-1185">Reference proteome</keyword>
<dbReference type="InterPro" id="IPR018110">
    <property type="entry name" value="Mandel_Rmase/mucon_lact_enz_CS"/>
</dbReference>